<evidence type="ECO:0000313" key="1">
    <source>
        <dbReference type="EMBL" id="KAJ2796435.1"/>
    </source>
</evidence>
<gene>
    <name evidence="1" type="primary">FAP1_1</name>
    <name evidence="1" type="ORF">H4S07_006224</name>
</gene>
<accession>A0ACC1KWS7</accession>
<name>A0ACC1KWS7_9FUNG</name>
<feature type="non-terminal residue" evidence="1">
    <location>
        <position position="330"/>
    </location>
</feature>
<reference evidence="1" key="1">
    <citation type="submission" date="2022-07" db="EMBL/GenBank/DDBJ databases">
        <title>Phylogenomic reconstructions and comparative analyses of Kickxellomycotina fungi.</title>
        <authorList>
            <person name="Reynolds N.K."/>
            <person name="Stajich J.E."/>
            <person name="Barry K."/>
            <person name="Grigoriev I.V."/>
            <person name="Crous P."/>
            <person name="Smith M.E."/>
        </authorList>
    </citation>
    <scope>NUCLEOTIDE SEQUENCE</scope>
    <source>
        <strain evidence="1">CBS 102833</strain>
    </source>
</reference>
<keyword evidence="2" id="KW-1185">Reference proteome</keyword>
<dbReference type="EMBL" id="JANBUP010003547">
    <property type="protein sequence ID" value="KAJ2796435.1"/>
    <property type="molecule type" value="Genomic_DNA"/>
</dbReference>
<protein>
    <submittedName>
        <fullName evidence="1">FKBP12-associated protein</fullName>
    </submittedName>
</protein>
<proteinExistence type="predicted"/>
<comment type="caution">
    <text evidence="1">The sequence shown here is derived from an EMBL/GenBank/DDBJ whole genome shotgun (WGS) entry which is preliminary data.</text>
</comment>
<organism evidence="1 2">
    <name type="scientific">Coemansia furcata</name>
    <dbReference type="NCBI Taxonomy" id="417177"/>
    <lineage>
        <taxon>Eukaryota</taxon>
        <taxon>Fungi</taxon>
        <taxon>Fungi incertae sedis</taxon>
        <taxon>Zoopagomycota</taxon>
        <taxon>Kickxellomycotina</taxon>
        <taxon>Kickxellomycetes</taxon>
        <taxon>Kickxellales</taxon>
        <taxon>Kickxellaceae</taxon>
        <taxon>Coemansia</taxon>
    </lineage>
</organism>
<sequence length="330" mass="34525">MASGSNNNNNNNTGRQNGPRSDSRASNNHTPGSGSKGPVEANTRGPRKPRANRGPGKADSKVDGSAKTAKPNTAGVGSGHNRTQHAVAARSDDASTAADGPSDGRPQRQRNRQRSRKSGKGQTGGVGGGRMFSGRLTLGTGDGDSDAMEGLARSLSPEAATAGLSSVLARRLTCGDYECMICCDKVRARNAVWQCDHCWAIFHLGCVRRWAQACVTDGTSARWRCPGCQHERAAEPTHYVCFCGAQCNPEPVRGAVPHACTRICGRKRGPHCPHACAQPCHPGPCAPCTALAPEQSCFCGRVSHQPRCGADFDPARAARSCGAVCGEVLG</sequence>
<evidence type="ECO:0000313" key="2">
    <source>
        <dbReference type="Proteomes" id="UP001140096"/>
    </source>
</evidence>
<dbReference type="Proteomes" id="UP001140096">
    <property type="component" value="Unassembled WGS sequence"/>
</dbReference>